<dbReference type="InterPro" id="IPR037151">
    <property type="entry name" value="AlkB-like_sf"/>
</dbReference>
<proteinExistence type="predicted"/>
<keyword evidence="3" id="KW-1185">Reference proteome</keyword>
<evidence type="ECO:0000313" key="3">
    <source>
        <dbReference type="Proteomes" id="UP001218218"/>
    </source>
</evidence>
<dbReference type="InterPro" id="IPR032854">
    <property type="entry name" value="ALKBH3"/>
</dbReference>
<dbReference type="GO" id="GO:0006307">
    <property type="term" value="P:DNA alkylation repair"/>
    <property type="evidence" value="ECO:0007669"/>
    <property type="project" value="InterPro"/>
</dbReference>
<dbReference type="Proteomes" id="UP001218218">
    <property type="component" value="Unassembled WGS sequence"/>
</dbReference>
<dbReference type="InterPro" id="IPR027450">
    <property type="entry name" value="AlkB-like"/>
</dbReference>
<organism evidence="2 3">
    <name type="scientific">Mycena albidolilacea</name>
    <dbReference type="NCBI Taxonomy" id="1033008"/>
    <lineage>
        <taxon>Eukaryota</taxon>
        <taxon>Fungi</taxon>
        <taxon>Dikarya</taxon>
        <taxon>Basidiomycota</taxon>
        <taxon>Agaricomycotina</taxon>
        <taxon>Agaricomycetes</taxon>
        <taxon>Agaricomycetidae</taxon>
        <taxon>Agaricales</taxon>
        <taxon>Marasmiineae</taxon>
        <taxon>Mycenaceae</taxon>
        <taxon>Mycena</taxon>
    </lineage>
</organism>
<comment type="caution">
    <text evidence="2">The sequence shown here is derived from an EMBL/GenBank/DDBJ whole genome shotgun (WGS) entry which is preliminary data.</text>
</comment>
<dbReference type="PROSITE" id="PS51471">
    <property type="entry name" value="FE2OG_OXY"/>
    <property type="match status" value="1"/>
</dbReference>
<dbReference type="PANTHER" id="PTHR31212">
    <property type="entry name" value="ALPHA-KETOGLUTARATE-DEPENDENT DIOXYGENASE ALKB HOMOLOG 3"/>
    <property type="match status" value="1"/>
</dbReference>
<accession>A0AAD7A492</accession>
<reference evidence="2" key="1">
    <citation type="submission" date="2023-03" db="EMBL/GenBank/DDBJ databases">
        <title>Massive genome expansion in bonnet fungi (Mycena s.s.) driven by repeated elements and novel gene families across ecological guilds.</title>
        <authorList>
            <consortium name="Lawrence Berkeley National Laboratory"/>
            <person name="Harder C.B."/>
            <person name="Miyauchi S."/>
            <person name="Viragh M."/>
            <person name="Kuo A."/>
            <person name="Thoen E."/>
            <person name="Andreopoulos B."/>
            <person name="Lu D."/>
            <person name="Skrede I."/>
            <person name="Drula E."/>
            <person name="Henrissat B."/>
            <person name="Morin E."/>
            <person name="Kohler A."/>
            <person name="Barry K."/>
            <person name="LaButti K."/>
            <person name="Morin E."/>
            <person name="Salamov A."/>
            <person name="Lipzen A."/>
            <person name="Mereny Z."/>
            <person name="Hegedus B."/>
            <person name="Baldrian P."/>
            <person name="Stursova M."/>
            <person name="Weitz H."/>
            <person name="Taylor A."/>
            <person name="Grigoriev I.V."/>
            <person name="Nagy L.G."/>
            <person name="Martin F."/>
            <person name="Kauserud H."/>
        </authorList>
    </citation>
    <scope>NUCLEOTIDE SEQUENCE</scope>
    <source>
        <strain evidence="2">CBHHK002</strain>
    </source>
</reference>
<dbReference type="Gene3D" id="2.60.120.590">
    <property type="entry name" value="Alpha-ketoglutarate-dependent dioxygenase AlkB-like"/>
    <property type="match status" value="1"/>
</dbReference>
<name>A0AAD7A492_9AGAR</name>
<evidence type="ECO:0000259" key="1">
    <source>
        <dbReference type="PROSITE" id="PS51471"/>
    </source>
</evidence>
<dbReference type="AlphaFoldDB" id="A0AAD7A492"/>
<feature type="domain" description="Fe2OG dioxygenase" evidence="1">
    <location>
        <begin position="160"/>
        <end position="279"/>
    </location>
</feature>
<sequence>MTVLKQPPKTEQGVPKLPPLMLSTPAMVAEHTPCTLHPSILPPELACRLFYTMLDASRQWSRNKWWLFDRLVESPHRTSFFARAEIADGSVPAAGGAKKMDDSEDSSYNGRVTEAPPIFFPEMEEACCIIERVVNEEMKKRVRFPLEWDGGGSENDAGWRANVAAANCYEGGKESVGFHSDQLTHLGPYPTIVSGTRRVFSLREVIPSDEAKSRRARTFNVPLPHNSLTIMHASCQEKFKHSVPPQSALDMYRPAYPRSPGGTQESSRARINITFRFYRPDFRAASIPRCKCGIPTILRPDMKNRTDGLTDRYWWSCSAGAQNEGKGCNFWQTLNMAGEGRGPVVADRLSTAS</sequence>
<protein>
    <recommendedName>
        <fullName evidence="1">Fe2OG dioxygenase domain-containing protein</fullName>
    </recommendedName>
</protein>
<gene>
    <name evidence="2" type="ORF">DFH08DRAFT_998809</name>
</gene>
<dbReference type="PANTHER" id="PTHR31212:SF4">
    <property type="entry name" value="ALPHA-KETOGLUTARATE-DEPENDENT DIOXYGENASE ALKB HOMOLOG 3"/>
    <property type="match status" value="1"/>
</dbReference>
<evidence type="ECO:0000313" key="2">
    <source>
        <dbReference type="EMBL" id="KAJ7349213.1"/>
    </source>
</evidence>
<dbReference type="GO" id="GO:0051213">
    <property type="term" value="F:dioxygenase activity"/>
    <property type="evidence" value="ECO:0007669"/>
    <property type="project" value="InterPro"/>
</dbReference>
<dbReference type="InterPro" id="IPR005123">
    <property type="entry name" value="Oxoglu/Fe-dep_dioxygenase_dom"/>
</dbReference>
<dbReference type="EMBL" id="JARIHO010000016">
    <property type="protein sequence ID" value="KAJ7349213.1"/>
    <property type="molecule type" value="Genomic_DNA"/>
</dbReference>
<dbReference type="Pfam" id="PF13532">
    <property type="entry name" value="2OG-FeII_Oxy_2"/>
    <property type="match status" value="1"/>
</dbReference>
<dbReference type="SUPFAM" id="SSF51197">
    <property type="entry name" value="Clavaminate synthase-like"/>
    <property type="match status" value="1"/>
</dbReference>